<reference evidence="2" key="1">
    <citation type="submission" date="2020-08" db="EMBL/GenBank/DDBJ databases">
        <title>Genome public.</title>
        <authorList>
            <person name="Liu C."/>
            <person name="Sun Q."/>
        </authorList>
    </citation>
    <scope>NUCLEOTIDE SEQUENCE</scope>
    <source>
        <strain evidence="2">NSJ-33</strain>
    </source>
</reference>
<sequence length="123" mass="14632">MEIFQGYLDKIENEEHRNRVQTVLLWVGERFPELSPKLAWNQPMFTHHGTYIIGFSTAKNHMAVAPERAGILRFCGEMAEAGYEYSKQLMRIKWSEPVDYSLLERMIRFNIEDKADCRSFWRK</sequence>
<evidence type="ECO:0000259" key="1">
    <source>
        <dbReference type="Pfam" id="PF08818"/>
    </source>
</evidence>
<dbReference type="EMBL" id="JACRSV010000002">
    <property type="protein sequence ID" value="MBC8560197.1"/>
    <property type="molecule type" value="Genomic_DNA"/>
</dbReference>
<evidence type="ECO:0000313" key="2">
    <source>
        <dbReference type="EMBL" id="MBC8560197.1"/>
    </source>
</evidence>
<proteinExistence type="predicted"/>
<dbReference type="Gene3D" id="3.90.1150.200">
    <property type="match status" value="1"/>
</dbReference>
<dbReference type="AlphaFoldDB" id="A0A926E4Q7"/>
<feature type="domain" description="YdhG-like" evidence="1">
    <location>
        <begin position="16"/>
        <end position="111"/>
    </location>
</feature>
<protein>
    <submittedName>
        <fullName evidence="2">Iron chaperone</fullName>
    </submittedName>
</protein>
<dbReference type="Proteomes" id="UP000610760">
    <property type="component" value="Unassembled WGS sequence"/>
</dbReference>
<organism evidence="2 3">
    <name type="scientific">Fumia xinanensis</name>
    <dbReference type="NCBI Taxonomy" id="2763659"/>
    <lineage>
        <taxon>Bacteria</taxon>
        <taxon>Bacillati</taxon>
        <taxon>Bacillota</taxon>
        <taxon>Clostridia</taxon>
        <taxon>Eubacteriales</taxon>
        <taxon>Oscillospiraceae</taxon>
        <taxon>Fumia</taxon>
    </lineage>
</organism>
<accession>A0A926E4Q7</accession>
<comment type="caution">
    <text evidence="2">The sequence shown here is derived from an EMBL/GenBank/DDBJ whole genome shotgun (WGS) entry which is preliminary data.</text>
</comment>
<dbReference type="InterPro" id="IPR014922">
    <property type="entry name" value="YdhG-like"/>
</dbReference>
<dbReference type="RefSeq" id="WP_249295175.1">
    <property type="nucleotide sequence ID" value="NZ_JACRSV010000002.1"/>
</dbReference>
<evidence type="ECO:0000313" key="3">
    <source>
        <dbReference type="Proteomes" id="UP000610760"/>
    </source>
</evidence>
<gene>
    <name evidence="2" type="ORF">H8710_08970</name>
</gene>
<keyword evidence="3" id="KW-1185">Reference proteome</keyword>
<dbReference type="Pfam" id="PF08818">
    <property type="entry name" value="DUF1801"/>
    <property type="match status" value="1"/>
</dbReference>
<dbReference type="SUPFAM" id="SSF159888">
    <property type="entry name" value="YdhG-like"/>
    <property type="match status" value="1"/>
</dbReference>
<name>A0A926E4Q7_9FIRM</name>